<protein>
    <submittedName>
        <fullName evidence="2">Nucleotidyltransferase domain-containing protein</fullName>
    </submittedName>
</protein>
<reference evidence="3" key="1">
    <citation type="submission" date="2016-11" db="EMBL/GenBank/DDBJ databases">
        <authorList>
            <person name="Varghese N."/>
            <person name="Submissions S."/>
        </authorList>
    </citation>
    <scope>NUCLEOTIDE SEQUENCE [LARGE SCALE GENOMIC DNA]</scope>
    <source>
        <strain evidence="3">DSM 9756</strain>
    </source>
</reference>
<organism evidence="2 3">
    <name type="scientific">Desulfacinum infernum DSM 9756</name>
    <dbReference type="NCBI Taxonomy" id="1121391"/>
    <lineage>
        <taxon>Bacteria</taxon>
        <taxon>Pseudomonadati</taxon>
        <taxon>Thermodesulfobacteriota</taxon>
        <taxon>Syntrophobacteria</taxon>
        <taxon>Syntrophobacterales</taxon>
        <taxon>Syntrophobacteraceae</taxon>
        <taxon>Desulfacinum</taxon>
    </lineage>
</organism>
<dbReference type="InterPro" id="IPR041633">
    <property type="entry name" value="Polbeta"/>
</dbReference>
<dbReference type="STRING" id="1121391.SAMN02745206_03110"/>
<dbReference type="Pfam" id="PF18765">
    <property type="entry name" value="Polbeta"/>
    <property type="match status" value="1"/>
</dbReference>
<proteinExistence type="predicted"/>
<dbReference type="InterPro" id="IPR052930">
    <property type="entry name" value="TA_antitoxin_MntA"/>
</dbReference>
<sequence>MEGRTPTEVVARLRQALLERKDVAAALLFGSTAEGDPSARDVDVLILPVDRDAGLDFLVEVQGVLAKALQVPVDRIDAVLLNPETVHHGVLVNAVRTGVPILIRDREAYTDALARLSAILCVEEVYRRRAKAYLKELTGV</sequence>
<evidence type="ECO:0000313" key="2">
    <source>
        <dbReference type="EMBL" id="SHG01624.1"/>
    </source>
</evidence>
<dbReference type="AlphaFoldDB" id="A0A1M5GD32"/>
<gene>
    <name evidence="2" type="ORF">SAMN02745206_03110</name>
</gene>
<accession>A0A1M5GD32</accession>
<dbReference type="PANTHER" id="PTHR43852">
    <property type="entry name" value="NUCLEOTIDYLTRANSFERASE"/>
    <property type="match status" value="1"/>
</dbReference>
<evidence type="ECO:0000259" key="1">
    <source>
        <dbReference type="Pfam" id="PF18765"/>
    </source>
</evidence>
<dbReference type="RefSeq" id="WP_073041079.1">
    <property type="nucleotide sequence ID" value="NZ_FQVB01000036.1"/>
</dbReference>
<name>A0A1M5GD32_9BACT</name>
<dbReference type="Proteomes" id="UP000184076">
    <property type="component" value="Unassembled WGS sequence"/>
</dbReference>
<dbReference type="Gene3D" id="3.30.460.10">
    <property type="entry name" value="Beta Polymerase, domain 2"/>
    <property type="match status" value="1"/>
</dbReference>
<keyword evidence="3" id="KW-1185">Reference proteome</keyword>
<feature type="domain" description="Polymerase beta nucleotidyltransferase" evidence="1">
    <location>
        <begin position="15"/>
        <end position="106"/>
    </location>
</feature>
<dbReference type="EMBL" id="FQVB01000036">
    <property type="protein sequence ID" value="SHG01624.1"/>
    <property type="molecule type" value="Genomic_DNA"/>
</dbReference>
<dbReference type="SUPFAM" id="SSF81301">
    <property type="entry name" value="Nucleotidyltransferase"/>
    <property type="match status" value="1"/>
</dbReference>
<evidence type="ECO:0000313" key="3">
    <source>
        <dbReference type="Proteomes" id="UP000184076"/>
    </source>
</evidence>
<dbReference type="GO" id="GO:0016740">
    <property type="term" value="F:transferase activity"/>
    <property type="evidence" value="ECO:0007669"/>
    <property type="project" value="UniProtKB-KW"/>
</dbReference>
<keyword evidence="2" id="KW-0808">Transferase</keyword>
<dbReference type="InterPro" id="IPR043519">
    <property type="entry name" value="NT_sf"/>
</dbReference>
<dbReference type="PANTHER" id="PTHR43852:SF3">
    <property type="entry name" value="NUCLEOTIDYLTRANSFERASE"/>
    <property type="match status" value="1"/>
</dbReference>